<comment type="caution">
    <text evidence="2">The sequence shown here is derived from an EMBL/GenBank/DDBJ whole genome shotgun (WGS) entry which is preliminary data.</text>
</comment>
<dbReference type="PANTHER" id="PTHR36933">
    <property type="entry name" value="SLL0788 PROTEIN"/>
    <property type="match status" value="1"/>
</dbReference>
<name>F1YLE1_9ACTN</name>
<gene>
    <name evidence="2" type="ORF">SCNU_13664</name>
</gene>
<proteinExistence type="predicted"/>
<accession>F1YLE1</accession>
<evidence type="ECO:0000313" key="2">
    <source>
        <dbReference type="EMBL" id="EGD54335.1"/>
    </source>
</evidence>
<protein>
    <recommendedName>
        <fullName evidence="1">DUF305 domain-containing protein</fullName>
    </recommendedName>
</protein>
<evidence type="ECO:0000313" key="3">
    <source>
        <dbReference type="Proteomes" id="UP000035065"/>
    </source>
</evidence>
<dbReference type="eggNOG" id="COG3544">
    <property type="taxonomic scope" value="Bacteria"/>
</dbReference>
<dbReference type="AlphaFoldDB" id="F1YLE1"/>
<dbReference type="PANTHER" id="PTHR36933:SF1">
    <property type="entry name" value="SLL0788 PROTEIN"/>
    <property type="match status" value="1"/>
</dbReference>
<dbReference type="InterPro" id="IPR012347">
    <property type="entry name" value="Ferritin-like"/>
</dbReference>
<dbReference type="Gene3D" id="1.20.1260.10">
    <property type="match status" value="1"/>
</dbReference>
<feature type="domain" description="DUF305" evidence="1">
    <location>
        <begin position="38"/>
        <end position="196"/>
    </location>
</feature>
<dbReference type="STRING" id="644548.SCNU_13664"/>
<dbReference type="Pfam" id="PF03713">
    <property type="entry name" value="DUF305"/>
    <property type="match status" value="1"/>
</dbReference>
<evidence type="ECO:0000259" key="1">
    <source>
        <dbReference type="Pfam" id="PF03713"/>
    </source>
</evidence>
<dbReference type="InterPro" id="IPR005183">
    <property type="entry name" value="DUF305_CopM-like"/>
</dbReference>
<sequence length="209" mass="21884">MACAVGLALLLVALGVFAGVAWESRRADQGSHEPRPVDIGFAQDMGVHHDQAILIARTLGTDVAPEIRGLADRIAAAQSAEAATLRGWLDWFGLPPTSGVPMSWMHPGGHDHGTTTASSDEPPMPGLASTDEIGRLAEAHGAAAEVLFLQLMIRHHRGGIEMATAAQNSDLASPATKRLALAMISDQGDEIGQMTLLLRARGAAPLPAR</sequence>
<dbReference type="Proteomes" id="UP000035065">
    <property type="component" value="Unassembled WGS sequence"/>
</dbReference>
<organism evidence="2 3">
    <name type="scientific">Gordonia neofelifaecis NRRL B-59395</name>
    <dbReference type="NCBI Taxonomy" id="644548"/>
    <lineage>
        <taxon>Bacteria</taxon>
        <taxon>Bacillati</taxon>
        <taxon>Actinomycetota</taxon>
        <taxon>Actinomycetes</taxon>
        <taxon>Mycobacteriales</taxon>
        <taxon>Gordoniaceae</taxon>
        <taxon>Gordonia</taxon>
    </lineage>
</organism>
<dbReference type="EMBL" id="AEUD01000012">
    <property type="protein sequence ID" value="EGD54335.1"/>
    <property type="molecule type" value="Genomic_DNA"/>
</dbReference>
<keyword evidence="3" id="KW-1185">Reference proteome</keyword>
<reference evidence="2 3" key="1">
    <citation type="journal article" date="2011" name="J. Bacteriol.">
        <title>Draft Genome Sequence of Gordonia neofelifaecis NRRL B-59395, a Cholesterol-Degrading Actinomycete.</title>
        <authorList>
            <person name="Ge F."/>
            <person name="Li W."/>
            <person name="Chen G."/>
            <person name="Liu Y."/>
            <person name="Zhang G."/>
            <person name="Yong B."/>
            <person name="Wang Q."/>
            <person name="Wang N."/>
            <person name="Huang Z."/>
            <person name="Li W."/>
            <person name="Wang J."/>
            <person name="Wu C."/>
            <person name="Xie Q."/>
            <person name="Liu G."/>
        </authorList>
    </citation>
    <scope>NUCLEOTIDE SEQUENCE [LARGE SCALE GENOMIC DNA]</scope>
    <source>
        <strain evidence="2 3">NRRL B-59395</strain>
    </source>
</reference>